<sequence>MGCCGGLPRRALPSGRCGVCLLALGAVQMSYLLAPSFLPEQLLETPVPSGPGEAAAAAPPPGGAAAPEGAAGSALPADAAPEVAHTVFRGVALLVHCRASAEVCGLRAPLLDGYRRFFSTVRHMLPKNRGRRLPSGPRTCAPAAWAIRSCAWPRC</sequence>
<dbReference type="EMBL" id="CAUYUJ010018247">
    <property type="protein sequence ID" value="CAK0881912.1"/>
    <property type="molecule type" value="Genomic_DNA"/>
</dbReference>
<evidence type="ECO:0000313" key="3">
    <source>
        <dbReference type="Proteomes" id="UP001189429"/>
    </source>
</evidence>
<evidence type="ECO:0000313" key="2">
    <source>
        <dbReference type="EMBL" id="CAK0881912.1"/>
    </source>
</evidence>
<organism evidence="2 3">
    <name type="scientific">Prorocentrum cordatum</name>
    <dbReference type="NCBI Taxonomy" id="2364126"/>
    <lineage>
        <taxon>Eukaryota</taxon>
        <taxon>Sar</taxon>
        <taxon>Alveolata</taxon>
        <taxon>Dinophyceae</taxon>
        <taxon>Prorocentrales</taxon>
        <taxon>Prorocentraceae</taxon>
        <taxon>Prorocentrum</taxon>
    </lineage>
</organism>
<feature type="compositionally biased region" description="Low complexity" evidence="1">
    <location>
        <begin position="50"/>
        <end position="73"/>
    </location>
</feature>
<gene>
    <name evidence="2" type="ORF">PCOR1329_LOCUS64615</name>
</gene>
<reference evidence="2" key="1">
    <citation type="submission" date="2023-10" db="EMBL/GenBank/DDBJ databases">
        <authorList>
            <person name="Chen Y."/>
            <person name="Shah S."/>
            <person name="Dougan E. K."/>
            <person name="Thang M."/>
            <person name="Chan C."/>
        </authorList>
    </citation>
    <scope>NUCLEOTIDE SEQUENCE [LARGE SCALE GENOMIC DNA]</scope>
</reference>
<evidence type="ECO:0000256" key="1">
    <source>
        <dbReference type="SAM" id="MobiDB-lite"/>
    </source>
</evidence>
<keyword evidence="3" id="KW-1185">Reference proteome</keyword>
<feature type="region of interest" description="Disordered" evidence="1">
    <location>
        <begin position="44"/>
        <end position="73"/>
    </location>
</feature>
<protein>
    <submittedName>
        <fullName evidence="2">Uncharacterized protein</fullName>
    </submittedName>
</protein>
<proteinExistence type="predicted"/>
<dbReference type="Proteomes" id="UP001189429">
    <property type="component" value="Unassembled WGS sequence"/>
</dbReference>
<name>A0ABN9W8A3_9DINO</name>
<accession>A0ABN9W8A3</accession>
<comment type="caution">
    <text evidence="2">The sequence shown here is derived from an EMBL/GenBank/DDBJ whole genome shotgun (WGS) entry which is preliminary data.</text>
</comment>